<dbReference type="Pfam" id="PF07589">
    <property type="entry name" value="PEP-CTERM"/>
    <property type="match status" value="1"/>
</dbReference>
<reference evidence="3 4" key="1">
    <citation type="submission" date="2024-11" db="EMBL/GenBank/DDBJ databases">
        <authorList>
            <person name="Kaparullina E.N."/>
            <person name="Delegan Y.A."/>
            <person name="Doronina N.V."/>
        </authorList>
    </citation>
    <scope>NUCLEOTIDE SEQUENCE [LARGE SCALE GENOMIC DNA]</scope>
    <source>
        <strain evidence="3 4">7sh_L</strain>
    </source>
</reference>
<dbReference type="NCBIfam" id="TIGR02595">
    <property type="entry name" value="PEP_CTERM"/>
    <property type="match status" value="1"/>
</dbReference>
<feature type="chain" id="PRO_5046520620" evidence="1">
    <location>
        <begin position="23"/>
        <end position="217"/>
    </location>
</feature>
<evidence type="ECO:0000256" key="1">
    <source>
        <dbReference type="SAM" id="SignalP"/>
    </source>
</evidence>
<keyword evidence="1" id="KW-0732">Signal</keyword>
<accession>A0ABW8GMD8</accession>
<protein>
    <submittedName>
        <fullName evidence="3">FxDxF family PEP-CTERM protein</fullName>
    </submittedName>
</protein>
<gene>
    <name evidence="3" type="ORF">ACIKP9_10185</name>
</gene>
<feature type="signal peptide" evidence="1">
    <location>
        <begin position="1"/>
        <end position="22"/>
    </location>
</feature>
<evidence type="ECO:0000313" key="3">
    <source>
        <dbReference type="EMBL" id="MFJ5446594.1"/>
    </source>
</evidence>
<dbReference type="RefSeq" id="WP_400882233.1">
    <property type="nucleotide sequence ID" value="NZ_JBIWXY010000002.1"/>
</dbReference>
<proteinExistence type="predicted"/>
<keyword evidence="4" id="KW-1185">Reference proteome</keyword>
<dbReference type="EMBL" id="JBIWXY010000002">
    <property type="protein sequence ID" value="MFJ5446594.1"/>
    <property type="molecule type" value="Genomic_DNA"/>
</dbReference>
<dbReference type="NCBIfam" id="NF038126">
    <property type="entry name" value="PEP_CTERM_FxDxF"/>
    <property type="match status" value="1"/>
</dbReference>
<evidence type="ECO:0000259" key="2">
    <source>
        <dbReference type="Pfam" id="PF07589"/>
    </source>
</evidence>
<comment type="caution">
    <text evidence="3">The sequence shown here is derived from an EMBL/GenBank/DDBJ whole genome shotgun (WGS) entry which is preliminary data.</text>
</comment>
<sequence>MMKYLVGSVALAATMMVSVAQANDTAAPFVDVADSVEFNGWNSLVSSKVTIDQLVAGYDANVAGSGDAVFTRIAGTAYPAGGGLYEWGGPFSTFTLTDATVADSLTSVVFQSHSAPSGAGIGLYDVSLSYTIDGVDYLAALMDNNAQASEYKYFSWDLSSVTGIDAIKVTFSTGAHANSFAFQLDQVVAAVPEPSEYALLLAGLAFVGFAARRKQQA</sequence>
<feature type="domain" description="Ice-binding protein C-terminal" evidence="2">
    <location>
        <begin position="190"/>
        <end position="214"/>
    </location>
</feature>
<dbReference type="Proteomes" id="UP001617669">
    <property type="component" value="Unassembled WGS sequence"/>
</dbReference>
<organism evidence="3 4">
    <name type="scientific">Methylobacillus methanolivorans</name>
    <dbReference type="NCBI Taxonomy" id="1848927"/>
    <lineage>
        <taxon>Bacteria</taxon>
        <taxon>Pseudomonadati</taxon>
        <taxon>Pseudomonadota</taxon>
        <taxon>Betaproteobacteria</taxon>
        <taxon>Nitrosomonadales</taxon>
        <taxon>Methylophilaceae</taxon>
        <taxon>Methylobacillus</taxon>
    </lineage>
</organism>
<evidence type="ECO:0000313" key="4">
    <source>
        <dbReference type="Proteomes" id="UP001617669"/>
    </source>
</evidence>
<dbReference type="InterPro" id="IPR013424">
    <property type="entry name" value="Ice-binding_C"/>
</dbReference>
<name>A0ABW8GMD8_9PROT</name>